<sequence length="68" mass="7137" precursor="true">MAYFKNAPLMIAAALIAALGLLSAFASRAERTVHREGSGNQAVATVAPSEGQESPLQGRTKDDRVARP</sequence>
<evidence type="ECO:0000313" key="4">
    <source>
        <dbReference type="Proteomes" id="UP000008332"/>
    </source>
</evidence>
<geneLocation type="plasmid" evidence="4">
    <name>pDSM15236</name>
</geneLocation>
<feature type="chain" id="PRO_5004200569" evidence="2">
    <location>
        <begin position="30"/>
        <end position="68"/>
    </location>
</feature>
<protein>
    <submittedName>
        <fullName evidence="3">Uncharacterized protein</fullName>
    </submittedName>
</protein>
<evidence type="ECO:0000256" key="2">
    <source>
        <dbReference type="SAM" id="SignalP"/>
    </source>
</evidence>
<dbReference type="HOGENOM" id="CLU_2791239_0_0_4"/>
<organism evidence="3 4">
    <name type="scientific">Albidiferax ferrireducens (strain ATCC BAA-621 / DSM 15236 / T118)</name>
    <name type="common">Rhodoferax ferrireducens</name>
    <dbReference type="NCBI Taxonomy" id="338969"/>
    <lineage>
        <taxon>Bacteria</taxon>
        <taxon>Pseudomonadati</taxon>
        <taxon>Pseudomonadota</taxon>
        <taxon>Betaproteobacteria</taxon>
        <taxon>Burkholderiales</taxon>
        <taxon>Comamonadaceae</taxon>
        <taxon>Rhodoferax</taxon>
    </lineage>
</organism>
<proteinExistence type="predicted"/>
<evidence type="ECO:0000256" key="1">
    <source>
        <dbReference type="SAM" id="MobiDB-lite"/>
    </source>
</evidence>
<evidence type="ECO:0000313" key="3">
    <source>
        <dbReference type="EMBL" id="ABD71995.1"/>
    </source>
</evidence>
<dbReference type="AlphaFoldDB" id="Q21QF0"/>
<feature type="compositionally biased region" description="Basic and acidic residues" evidence="1">
    <location>
        <begin position="59"/>
        <end position="68"/>
    </location>
</feature>
<gene>
    <name evidence="3" type="ordered locus">Rfer_4309</name>
</gene>
<feature type="region of interest" description="Disordered" evidence="1">
    <location>
        <begin position="32"/>
        <end position="68"/>
    </location>
</feature>
<dbReference type="EMBL" id="CP000268">
    <property type="protein sequence ID" value="ABD71995.1"/>
    <property type="molecule type" value="Genomic_DNA"/>
</dbReference>
<dbReference type="Proteomes" id="UP000008332">
    <property type="component" value="Plasmid unnamed1"/>
</dbReference>
<keyword evidence="2" id="KW-0732">Signal</keyword>
<accession>Q21QF0</accession>
<keyword evidence="3" id="KW-0614">Plasmid</keyword>
<reference evidence="4" key="1">
    <citation type="submission" date="2006-02" db="EMBL/GenBank/DDBJ databases">
        <title>Complete sequence of plasmid 1 of Rhodoferax ferrireducens DSM 15236.</title>
        <authorList>
            <person name="Copeland A."/>
            <person name="Lucas S."/>
            <person name="Lapidus A."/>
            <person name="Barry K."/>
            <person name="Detter J.C."/>
            <person name="Glavina del Rio T."/>
            <person name="Hammon N."/>
            <person name="Israni S."/>
            <person name="Pitluck S."/>
            <person name="Brettin T."/>
            <person name="Bruce D."/>
            <person name="Han C."/>
            <person name="Tapia R."/>
            <person name="Gilna P."/>
            <person name="Kiss H."/>
            <person name="Schmutz J."/>
            <person name="Larimer F."/>
            <person name="Land M."/>
            <person name="Kyrpides N."/>
            <person name="Ivanova N."/>
            <person name="Richardson P."/>
        </authorList>
    </citation>
    <scope>NUCLEOTIDE SEQUENCE [LARGE SCALE GENOMIC DNA]</scope>
    <source>
        <strain evidence="4">ATCC BAA-621 / DSM 15236 / T118</strain>
        <plasmid evidence="4">Plasmid pDSM15236</plasmid>
    </source>
</reference>
<feature type="signal peptide" evidence="2">
    <location>
        <begin position="1"/>
        <end position="29"/>
    </location>
</feature>
<keyword evidence="4" id="KW-1185">Reference proteome</keyword>
<dbReference type="KEGG" id="rfr:Rfer_4309"/>
<name>Q21QF0_ALBFT</name>